<dbReference type="Proteomes" id="UP000070053">
    <property type="component" value="Unassembled WGS sequence"/>
</dbReference>
<dbReference type="EMBL" id="LQZP01000236">
    <property type="protein sequence ID" value="KXT91184.1"/>
    <property type="molecule type" value="Genomic_DNA"/>
</dbReference>
<reference evidence="1 2" key="1">
    <citation type="submission" date="2016-01" db="EMBL/GenBank/DDBJ databases">
        <title>Highly variable Streptococcus oralis are common among viridans streptococci isolated from primates.</title>
        <authorList>
            <person name="Denapaite D."/>
            <person name="Rieger M."/>
            <person name="Koendgen S."/>
            <person name="Brueckner R."/>
            <person name="Ochigava I."/>
            <person name="Kappeler P."/>
            <person name="Maetz-Rensing K."/>
            <person name="Leendertz F."/>
            <person name="Hakenbeck R."/>
        </authorList>
    </citation>
    <scope>NUCLEOTIDE SEQUENCE [LARGE SCALE GENOMIC DNA]</scope>
    <source>
        <strain evidence="1 2">DD21</strain>
    </source>
</reference>
<dbReference type="AlphaFoldDB" id="A0A139PLJ6"/>
<proteinExistence type="predicted"/>
<name>A0A139PLJ6_STROR</name>
<dbReference type="PATRIC" id="fig|1303.81.peg.1116"/>
<organism evidence="1 2">
    <name type="scientific">Streptococcus oralis</name>
    <dbReference type="NCBI Taxonomy" id="1303"/>
    <lineage>
        <taxon>Bacteria</taxon>
        <taxon>Bacillati</taxon>
        <taxon>Bacillota</taxon>
        <taxon>Bacilli</taxon>
        <taxon>Lactobacillales</taxon>
        <taxon>Streptococcaceae</taxon>
        <taxon>Streptococcus</taxon>
    </lineage>
</organism>
<evidence type="ECO:0000313" key="1">
    <source>
        <dbReference type="EMBL" id="KXT91184.1"/>
    </source>
</evidence>
<comment type="caution">
    <text evidence="1">The sequence shown here is derived from an EMBL/GenBank/DDBJ whole genome shotgun (WGS) entry which is preliminary data.</text>
</comment>
<dbReference type="RefSeq" id="WP_164978991.1">
    <property type="nucleotide sequence ID" value="NZ_JAKUWC010000008.1"/>
</dbReference>
<protein>
    <submittedName>
        <fullName evidence="1">Induced during competence</fullName>
    </submittedName>
</protein>
<gene>
    <name evidence="1" type="ORF">SORDD21_00905</name>
</gene>
<evidence type="ECO:0000313" key="2">
    <source>
        <dbReference type="Proteomes" id="UP000070053"/>
    </source>
</evidence>
<accession>A0A139PLJ6</accession>
<sequence length="47" mass="5749">MIKQEEYEFLLEFQTSSLHRFREIERFAELDKKLRKCQSPADIPLSF</sequence>